<organism evidence="5 7">
    <name type="scientific">Agathobacter rectalis</name>
    <dbReference type="NCBI Taxonomy" id="39491"/>
    <lineage>
        <taxon>Bacteria</taxon>
        <taxon>Bacillati</taxon>
        <taxon>Bacillota</taxon>
        <taxon>Clostridia</taxon>
        <taxon>Lachnospirales</taxon>
        <taxon>Lachnospiraceae</taxon>
        <taxon>Agathobacter</taxon>
    </lineage>
</organism>
<reference evidence="5 7" key="1">
    <citation type="submission" date="2015-09" db="EMBL/GenBank/DDBJ databases">
        <authorList>
            <consortium name="Pathogen Informatics"/>
        </authorList>
    </citation>
    <scope>NUCLEOTIDE SEQUENCE [LARGE SCALE GENOMIC DNA]</scope>
    <source>
        <strain evidence="5 7">2789STDY5608860</strain>
    </source>
</reference>
<dbReference type="InterPro" id="IPR011837">
    <property type="entry name" value="Glycogen_debranch_GlgX"/>
</dbReference>
<dbReference type="Gene3D" id="2.60.40.10">
    <property type="entry name" value="Immunoglobulins"/>
    <property type="match status" value="1"/>
</dbReference>
<gene>
    <name evidence="5" type="primary">glgX_2</name>
    <name evidence="6" type="synonym">glgX</name>
    <name evidence="6" type="ORF">DXB72_12465</name>
    <name evidence="5" type="ORF">ERS852417_00743</name>
</gene>
<evidence type="ECO:0000256" key="1">
    <source>
        <dbReference type="ARBA" id="ARBA00008061"/>
    </source>
</evidence>
<dbReference type="InterPro" id="IPR013783">
    <property type="entry name" value="Ig-like_fold"/>
</dbReference>
<dbReference type="InterPro" id="IPR013780">
    <property type="entry name" value="Glyco_hydro_b"/>
</dbReference>
<dbReference type="RefSeq" id="WP_055223282.1">
    <property type="nucleotide sequence ID" value="NZ_CYYW01000003.1"/>
</dbReference>
<dbReference type="CDD" id="cd11326">
    <property type="entry name" value="AmyAc_Glg_debranch"/>
    <property type="match status" value="1"/>
</dbReference>
<dbReference type="Pfam" id="PF00128">
    <property type="entry name" value="Alpha-amylase"/>
    <property type="match status" value="1"/>
</dbReference>
<evidence type="ECO:0000313" key="7">
    <source>
        <dbReference type="Proteomes" id="UP000095384"/>
    </source>
</evidence>
<dbReference type="GO" id="GO:0005980">
    <property type="term" value="P:glycogen catabolic process"/>
    <property type="evidence" value="ECO:0007669"/>
    <property type="project" value="InterPro"/>
</dbReference>
<protein>
    <submittedName>
        <fullName evidence="5 6">Glycogen debranching enzyme</fullName>
        <ecNumber evidence="5">3.2.1.-</ecNumber>
    </submittedName>
</protein>
<evidence type="ECO:0000259" key="4">
    <source>
        <dbReference type="SMART" id="SM00642"/>
    </source>
</evidence>
<dbReference type="SUPFAM" id="SSF81296">
    <property type="entry name" value="E set domains"/>
    <property type="match status" value="1"/>
</dbReference>
<evidence type="ECO:0000313" key="6">
    <source>
        <dbReference type="EMBL" id="RGN21369.1"/>
    </source>
</evidence>
<dbReference type="InterPro" id="IPR017853">
    <property type="entry name" value="GH"/>
</dbReference>
<reference evidence="6 8" key="2">
    <citation type="submission" date="2018-08" db="EMBL/GenBank/DDBJ databases">
        <title>A genome reference for cultivated species of the human gut microbiota.</title>
        <authorList>
            <person name="Zou Y."/>
            <person name="Xue W."/>
            <person name="Luo G."/>
        </authorList>
    </citation>
    <scope>NUCLEOTIDE SEQUENCE [LARGE SCALE GENOMIC DNA]</scope>
    <source>
        <strain evidence="6 8">OM05-6AA</strain>
    </source>
</reference>
<proteinExistence type="inferred from homology"/>
<dbReference type="CDD" id="cd11234">
    <property type="entry name" value="E_set_GDE_N"/>
    <property type="match status" value="1"/>
</dbReference>
<evidence type="ECO:0000256" key="2">
    <source>
        <dbReference type="ARBA" id="ARBA00022801"/>
    </source>
</evidence>
<dbReference type="Gene3D" id="2.60.40.1180">
    <property type="entry name" value="Golgi alpha-mannosidase II"/>
    <property type="match status" value="1"/>
</dbReference>
<evidence type="ECO:0000256" key="3">
    <source>
        <dbReference type="ARBA" id="ARBA00023295"/>
    </source>
</evidence>
<dbReference type="EC" id="3.2.1.-" evidence="5"/>
<dbReference type="SUPFAM" id="SSF51445">
    <property type="entry name" value="(Trans)glycosidases"/>
    <property type="match status" value="1"/>
</dbReference>
<dbReference type="NCBIfam" id="TIGR02100">
    <property type="entry name" value="glgX_debranch"/>
    <property type="match status" value="1"/>
</dbReference>
<evidence type="ECO:0000313" key="8">
    <source>
        <dbReference type="Proteomes" id="UP000260970"/>
    </source>
</evidence>
<dbReference type="PANTHER" id="PTHR43002">
    <property type="entry name" value="GLYCOGEN DEBRANCHING ENZYME"/>
    <property type="match status" value="1"/>
</dbReference>
<dbReference type="AlphaFoldDB" id="A0A173YN72"/>
<dbReference type="InterPro" id="IPR006047">
    <property type="entry name" value="GH13_cat_dom"/>
</dbReference>
<dbReference type="SUPFAM" id="SSF51011">
    <property type="entry name" value="Glycosyl hydrolase domain"/>
    <property type="match status" value="1"/>
</dbReference>
<dbReference type="EMBL" id="QSUG01000014">
    <property type="protein sequence ID" value="RGN21369.1"/>
    <property type="molecule type" value="Genomic_DNA"/>
</dbReference>
<name>A0A173YN72_9FIRM</name>
<keyword evidence="3 5" id="KW-0326">Glycosidase</keyword>
<dbReference type="InterPro" id="IPR014756">
    <property type="entry name" value="Ig_E-set"/>
</dbReference>
<dbReference type="Proteomes" id="UP000095384">
    <property type="component" value="Unassembled WGS sequence"/>
</dbReference>
<feature type="domain" description="Glycosyl hydrolase family 13 catalytic" evidence="4">
    <location>
        <begin position="179"/>
        <end position="589"/>
    </location>
</feature>
<comment type="similarity">
    <text evidence="1">Belongs to the glycosyl hydrolase 13 family.</text>
</comment>
<dbReference type="EMBL" id="CYYW01000003">
    <property type="protein sequence ID" value="CUN65053.1"/>
    <property type="molecule type" value="Genomic_DNA"/>
</dbReference>
<dbReference type="SMART" id="SM00642">
    <property type="entry name" value="Aamy"/>
    <property type="match status" value="1"/>
</dbReference>
<dbReference type="Proteomes" id="UP000260970">
    <property type="component" value="Unassembled WGS sequence"/>
</dbReference>
<dbReference type="Pfam" id="PF02922">
    <property type="entry name" value="CBM_48"/>
    <property type="match status" value="1"/>
</dbReference>
<dbReference type="GO" id="GO:0004135">
    <property type="term" value="F:amylo-alpha-1,6-glucosidase activity"/>
    <property type="evidence" value="ECO:0007669"/>
    <property type="project" value="InterPro"/>
</dbReference>
<dbReference type="InterPro" id="IPR004193">
    <property type="entry name" value="Glyco_hydro_13_N"/>
</dbReference>
<evidence type="ECO:0000313" key="5">
    <source>
        <dbReference type="EMBL" id="CUN65053.1"/>
    </source>
</evidence>
<keyword evidence="2 5" id="KW-0378">Hydrolase</keyword>
<accession>A0A173YN72</accession>
<sequence length="710" mass="80911">MYMWRERSKEEKHEDVVNTGLLPLDVVEGFKIRPGFFRMYGACVASNGVSFTINSHGATRCTLLLFKPQAPKPYARIPFPDSYRIGDTYSMLVFDIKPDEFEYAFSFDGPYEPAKGLLFNGENVLLDPYSRAVTGQRKWGEKPEGGKDFEYRARVVKSSFDWGNIKQLEQPFEDLVIYETHVRGYTKDKSSGVSAPGTFAGLKDKIPYLKDLGINAVELMPIFEFDEMESARVVDGVQLYNYWGYNTVSFFAPNTSYAFNEEHNHEGDELKSLIKALKENGIEVILDVVFNHTAEGNEMGPCFSFKGIDNNVYYMLTPDAHYYNFSGCGNVMNCNHPVVRSFIIDCLRHWAIEYRVDGFRFDLASILGRDQNGAPMANPPILESLAFDPVLGKMKLIAEAWDAGGLYQVGSFPSWNRWAEWNGRYRDDMRSFLKGDDGMAGNAITRITGSRDLYSPESRGHKASVNFMTCHDGFTLYDLYSYNEKHNEKNGWNNTDGDNNGHSWNCGAEGETDDPNVNGLRRRLIKNAFAALLCSRGPAMFFAGDEFCNTQFGNNNAYCQDNIISWLDWSRLEEFKEIHDFVRHMIQFRKEHPILRKMTKPSSCQFPEISVHNGTPFNASTDYKTKLIGIMYAGRNEEDTEDDIVFYCMNAYWEPLVMQLPVLPNGKHWHVDTNTNAEYFDGEDFTAKTELLGVNTIRVPARTTIILVAE</sequence>
<dbReference type="Gene3D" id="3.20.20.80">
    <property type="entry name" value="Glycosidases"/>
    <property type="match status" value="1"/>
</dbReference>